<accession>A0ACA9MFB7</accession>
<evidence type="ECO:0000313" key="1">
    <source>
        <dbReference type="EMBL" id="CAG8579581.1"/>
    </source>
</evidence>
<reference evidence="1" key="1">
    <citation type="submission" date="2021-06" db="EMBL/GenBank/DDBJ databases">
        <authorList>
            <person name="Kallberg Y."/>
            <person name="Tangrot J."/>
            <person name="Rosling A."/>
        </authorList>
    </citation>
    <scope>NUCLEOTIDE SEQUENCE</scope>
    <source>
        <strain evidence="1">CL356</strain>
    </source>
</reference>
<dbReference type="Proteomes" id="UP000789525">
    <property type="component" value="Unassembled WGS sequence"/>
</dbReference>
<gene>
    <name evidence="1" type="ORF">ACOLOM_LOCUS5914</name>
</gene>
<comment type="caution">
    <text evidence="1">The sequence shown here is derived from an EMBL/GenBank/DDBJ whole genome shotgun (WGS) entry which is preliminary data.</text>
</comment>
<evidence type="ECO:0000313" key="2">
    <source>
        <dbReference type="Proteomes" id="UP000789525"/>
    </source>
</evidence>
<proteinExistence type="predicted"/>
<keyword evidence="2" id="KW-1185">Reference proteome</keyword>
<sequence>MDLDETTMVSLLSRDDLSMEEEKIWDYLIKWGIKNTANLKKLDVSKWSLREFIELEKTLQRCIPLIRFWQLPPEVFNKKVKPFERIIPRNLQLRLRQRFLTKSTQTSGAGQLESTSQIPKIMYPTKERTIDSTIVTHQQAALIACWIDRKYIKDTPSYADLFPVPYYFRLLFRGSRDGFSAKTFHDNCDGQGATIVVVRVGDSKELIGGYNPIGWSSPRDVEWRGTRDSFIFSLGDGKDLGKTKLSRIRGDCVNDAIQLQDRLGPSFGFYELKITGDANEGGSSYASGGLRYEHKIRDKGNYFGVDDYEVFQVIKK</sequence>
<dbReference type="EMBL" id="CAJVPT010011486">
    <property type="protein sequence ID" value="CAG8579581.1"/>
    <property type="molecule type" value="Genomic_DNA"/>
</dbReference>
<organism evidence="1 2">
    <name type="scientific">Acaulospora colombiana</name>
    <dbReference type="NCBI Taxonomy" id="27376"/>
    <lineage>
        <taxon>Eukaryota</taxon>
        <taxon>Fungi</taxon>
        <taxon>Fungi incertae sedis</taxon>
        <taxon>Mucoromycota</taxon>
        <taxon>Glomeromycotina</taxon>
        <taxon>Glomeromycetes</taxon>
        <taxon>Diversisporales</taxon>
        <taxon>Acaulosporaceae</taxon>
        <taxon>Acaulospora</taxon>
    </lineage>
</organism>
<protein>
    <submittedName>
        <fullName evidence="1">3278_t:CDS:1</fullName>
    </submittedName>
</protein>
<name>A0ACA9MFB7_9GLOM</name>